<name>A0A2N9X6X5_9NEIS</name>
<evidence type="ECO:0000313" key="2">
    <source>
        <dbReference type="EMBL" id="PIT39269.1"/>
    </source>
</evidence>
<dbReference type="Proteomes" id="UP000230202">
    <property type="component" value="Unassembled WGS sequence"/>
</dbReference>
<comment type="caution">
    <text evidence="2">The sequence shown here is derived from an EMBL/GenBank/DDBJ whole genome shotgun (WGS) entry which is preliminary data.</text>
</comment>
<evidence type="ECO:0000256" key="1">
    <source>
        <dbReference type="SAM" id="MobiDB-lite"/>
    </source>
</evidence>
<sequence length="89" mass="9971">MKAKNGLNYESNPKHTPGGQGFRPNAGIEPVNSFELFGESVSVNLKDKIHKSRYTMDNKGNIHRFSPDNRGNYHWSGSTADKIKLNIPN</sequence>
<reference evidence="2" key="1">
    <citation type="journal article" date="2017" name="MBio">
        <title>Type VI secretion-mediated competition in the bee gut microbiome.</title>
        <authorList>
            <person name="Steele M.I."/>
            <person name="Kwong W.K."/>
            <person name="Powell J.E."/>
            <person name="Whiteley M."/>
            <person name="Moran N.A."/>
        </authorList>
    </citation>
    <scope>NUCLEOTIDE SEQUENCE [LARGE SCALE GENOMIC DNA]</scope>
    <source>
        <strain evidence="2">WkB273</strain>
    </source>
</reference>
<dbReference type="AlphaFoldDB" id="A0A2N9X6X5"/>
<accession>A0A2N9X6X5</accession>
<proteinExistence type="predicted"/>
<organism evidence="2 3">
    <name type="scientific">Snodgrassella alvi</name>
    <dbReference type="NCBI Taxonomy" id="1196083"/>
    <lineage>
        <taxon>Bacteria</taxon>
        <taxon>Pseudomonadati</taxon>
        <taxon>Pseudomonadota</taxon>
        <taxon>Betaproteobacteria</taxon>
        <taxon>Neisseriales</taxon>
        <taxon>Neisseriaceae</taxon>
        <taxon>Snodgrassella</taxon>
    </lineage>
</organism>
<dbReference type="EMBL" id="MEIL01000028">
    <property type="protein sequence ID" value="PIT39269.1"/>
    <property type="molecule type" value="Genomic_DNA"/>
</dbReference>
<evidence type="ECO:0000313" key="3">
    <source>
        <dbReference type="Proteomes" id="UP000230202"/>
    </source>
</evidence>
<keyword evidence="3" id="KW-1185">Reference proteome</keyword>
<protein>
    <submittedName>
        <fullName evidence="2">Uncharacterized protein</fullName>
    </submittedName>
</protein>
<gene>
    <name evidence="2" type="ORF">BHC54_05980</name>
</gene>
<feature type="region of interest" description="Disordered" evidence="1">
    <location>
        <begin position="1"/>
        <end position="27"/>
    </location>
</feature>